<dbReference type="Pfam" id="PF12705">
    <property type="entry name" value="PDDEXK_1"/>
    <property type="match status" value="1"/>
</dbReference>
<evidence type="ECO:0000256" key="8">
    <source>
        <dbReference type="ARBA" id="ARBA00023125"/>
    </source>
</evidence>
<evidence type="ECO:0000313" key="13">
    <source>
        <dbReference type="Proteomes" id="UP001519343"/>
    </source>
</evidence>
<keyword evidence="4" id="KW-0378">Hydrolase</keyword>
<evidence type="ECO:0000256" key="4">
    <source>
        <dbReference type="ARBA" id="ARBA00022801"/>
    </source>
</evidence>
<comment type="caution">
    <text evidence="12">The sequence shown here is derived from an EMBL/GenBank/DDBJ whole genome shotgun (WGS) entry which is preliminary data.</text>
</comment>
<keyword evidence="1" id="KW-0540">Nuclease</keyword>
<evidence type="ECO:0000259" key="10">
    <source>
        <dbReference type="Pfam" id="PF12705"/>
    </source>
</evidence>
<evidence type="ECO:0000256" key="6">
    <source>
        <dbReference type="ARBA" id="ARBA00022839"/>
    </source>
</evidence>
<evidence type="ECO:0000313" key="12">
    <source>
        <dbReference type="EMBL" id="MBP1933630.1"/>
    </source>
</evidence>
<keyword evidence="9" id="KW-0234">DNA repair</keyword>
<name>A0ABS4GTN5_9BACL</name>
<evidence type="ECO:0000256" key="1">
    <source>
        <dbReference type="ARBA" id="ARBA00022722"/>
    </source>
</evidence>
<dbReference type="SUPFAM" id="SSF52540">
    <property type="entry name" value="P-loop containing nucleoside triphosphate hydrolases"/>
    <property type="match status" value="1"/>
</dbReference>
<evidence type="ECO:0000256" key="7">
    <source>
        <dbReference type="ARBA" id="ARBA00022840"/>
    </source>
</evidence>
<proteinExistence type="predicted"/>
<dbReference type="Proteomes" id="UP001519343">
    <property type="component" value="Unassembled WGS sequence"/>
</dbReference>
<evidence type="ECO:0000256" key="5">
    <source>
        <dbReference type="ARBA" id="ARBA00022806"/>
    </source>
</evidence>
<evidence type="ECO:0000256" key="9">
    <source>
        <dbReference type="ARBA" id="ARBA00023204"/>
    </source>
</evidence>
<sequence length="1137" mass="131310">MRKLYTGPFGPMSRIVWTQKANQWVEEGNSEQFLYILPTARLLKEVRENLLQLSGGMGDVKLLTFDEIAEQLVAAEDPRGEILTPYEFQRFYDQLIEQNGNHALLKPLTAHLHLKGVKRSLLHMLGEMKRSGITSEQMKELLEKPGTMAKHKALAFLYIKADEWLDRLSERNGYTCMTRESRLQKAAQLLSEGKMFPRWLEKIQTIWVDQFTDFTPLQFQMLQGLISLRQVEHIGIYLPYQSEVYQTLPHFNPLIQSTLDSLEELGMERVSFEGQSYSEIIHTLVGDWLTDVEPSYTTPRNGLWRLRQQLFTRQQLPELAQESVVIIPCTSTKQEVTVVGKLIKSALLESPELKPSQIAVISRDLQSVQPLIQEVFGQQSLPLALRASLRLSDTPMARQLSALLQMELTGWHRDELLKLYDGNYMDWGVSVPGGLVRWIKQKGIVEGKAGWLQAVQRDLEGLQQRLAGLPHDHTLLEEEKTSLEAKWKRTSQNLRMLAAWFEQIDKIMAIFPKQGSMEEMLQAAKEWLKACGIYNKLAENIKHPAYDRQWLKRDMQSWNLLQKSLESLQSSVTKMREQERNLSFASFVQEWVEHWNEASVLVEVGDPEGIACFEPSAARGLQFKQVYILGCNDGGFPISHRENWLLDDQERQLLGKLGNLPASHHHNEMEQIFFLMAASLTEERLVCTLISPEANEKMLVSPFLEALEKILPDYKRRSVNDYQQWFKEIASPKEYALWLMQKGKEAWQGQGVALYRSNWLARSLFQHVLEGVRIEHDRAFAGFTAWEGNLGQEKIQQLLKEKFSTQVKYSVSQINEYISSPLTFFFKRVLRVQPMDETGAEVSALDKGQILHEVLRKFFTNHLNSPLKLNQLPQYQAEMGLLLQEEAARFAKGTIHEESPLWGFEVERMIGEMEAWLAQEMDEQGACKPRFLEFSFGLPLDQPDRIDARSQTEEIIVPLGEELLRLYGKIDRIDLDEQGHFRILDYKLSLSRYSDYKELADQTVTYQLPLYLAAIAEWLRANGVEDPQMVGGGFYSLRKKEGFKKVGMWDEEKRDLAGISKRARKGVFSSLSEQIRSDLEEVKIQLDKLRVGDFFLTTRQKPNEYYADNAIFRYNPIYLRHKEKIRGRIGHAADHSN</sequence>
<dbReference type="InterPro" id="IPR049035">
    <property type="entry name" value="ADDB_N"/>
</dbReference>
<keyword evidence="2" id="KW-0547">Nucleotide-binding</keyword>
<keyword evidence="6" id="KW-0269">Exonuclease</keyword>
<feature type="domain" description="ATP-dependent helicase/deoxyribonuclease subunit B N-terminal" evidence="11">
    <location>
        <begin position="105"/>
        <end position="252"/>
    </location>
</feature>
<organism evidence="12 13">
    <name type="scientific">Ammoniphilus resinae</name>
    <dbReference type="NCBI Taxonomy" id="861532"/>
    <lineage>
        <taxon>Bacteria</taxon>
        <taxon>Bacillati</taxon>
        <taxon>Bacillota</taxon>
        <taxon>Bacilli</taxon>
        <taxon>Bacillales</taxon>
        <taxon>Paenibacillaceae</taxon>
        <taxon>Aneurinibacillus group</taxon>
        <taxon>Ammoniphilus</taxon>
    </lineage>
</organism>
<dbReference type="RefSeq" id="WP_209811646.1">
    <property type="nucleotide sequence ID" value="NZ_JAGGKT010000012.1"/>
</dbReference>
<dbReference type="GO" id="GO:0004386">
    <property type="term" value="F:helicase activity"/>
    <property type="evidence" value="ECO:0007669"/>
    <property type="project" value="UniProtKB-KW"/>
</dbReference>
<dbReference type="InterPro" id="IPR011604">
    <property type="entry name" value="PDDEXK-like_dom_sf"/>
</dbReference>
<protein>
    <submittedName>
        <fullName evidence="12">ATP-dependent helicase/DNAse subunit B</fullName>
    </submittedName>
</protein>
<keyword evidence="3" id="KW-0227">DNA damage</keyword>
<dbReference type="InterPro" id="IPR027417">
    <property type="entry name" value="P-loop_NTPase"/>
</dbReference>
<dbReference type="PANTHER" id="PTHR30591">
    <property type="entry name" value="RECBCD ENZYME SUBUNIT RECC"/>
    <property type="match status" value="1"/>
</dbReference>
<keyword evidence="5 12" id="KW-0347">Helicase</keyword>
<dbReference type="EMBL" id="JAGGKT010000012">
    <property type="protein sequence ID" value="MBP1933630.1"/>
    <property type="molecule type" value="Genomic_DNA"/>
</dbReference>
<dbReference type="Gene3D" id="1.10.10.160">
    <property type="match status" value="1"/>
</dbReference>
<evidence type="ECO:0000256" key="3">
    <source>
        <dbReference type="ARBA" id="ARBA00022763"/>
    </source>
</evidence>
<accession>A0ABS4GTN5</accession>
<dbReference type="Gene3D" id="3.90.320.10">
    <property type="match status" value="1"/>
</dbReference>
<feature type="domain" description="PD-(D/E)XK endonuclease-like" evidence="10">
    <location>
        <begin position="809"/>
        <end position="1061"/>
    </location>
</feature>
<dbReference type="InterPro" id="IPR013986">
    <property type="entry name" value="DExx_box_DNA_helicase_dom_sf"/>
</dbReference>
<gene>
    <name evidence="12" type="ORF">J2Z37_003643</name>
</gene>
<dbReference type="Gene3D" id="3.40.50.300">
    <property type="entry name" value="P-loop containing nucleotide triphosphate hydrolases"/>
    <property type="match status" value="3"/>
</dbReference>
<reference evidence="12 13" key="1">
    <citation type="submission" date="2021-03" db="EMBL/GenBank/DDBJ databases">
        <title>Genomic Encyclopedia of Type Strains, Phase IV (KMG-IV): sequencing the most valuable type-strain genomes for metagenomic binning, comparative biology and taxonomic classification.</title>
        <authorList>
            <person name="Goeker M."/>
        </authorList>
    </citation>
    <scope>NUCLEOTIDE SEQUENCE [LARGE SCALE GENOMIC DNA]</scope>
    <source>
        <strain evidence="12 13">DSM 24738</strain>
    </source>
</reference>
<dbReference type="PANTHER" id="PTHR30591:SF1">
    <property type="entry name" value="RECBCD ENZYME SUBUNIT RECC"/>
    <property type="match status" value="1"/>
</dbReference>
<dbReference type="Pfam" id="PF21445">
    <property type="entry name" value="ADDB_N"/>
    <property type="match status" value="1"/>
</dbReference>
<keyword evidence="7" id="KW-0067">ATP-binding</keyword>
<dbReference type="InterPro" id="IPR038726">
    <property type="entry name" value="PDDEXK_AddAB-type"/>
</dbReference>
<evidence type="ECO:0000259" key="11">
    <source>
        <dbReference type="Pfam" id="PF21445"/>
    </source>
</evidence>
<keyword evidence="13" id="KW-1185">Reference proteome</keyword>
<evidence type="ECO:0000256" key="2">
    <source>
        <dbReference type="ARBA" id="ARBA00022741"/>
    </source>
</evidence>
<keyword evidence="8" id="KW-0238">DNA-binding</keyword>